<proteinExistence type="predicted"/>
<dbReference type="AlphaFoldDB" id="H0R3S6"/>
<evidence type="ECO:0000313" key="2">
    <source>
        <dbReference type="Proteomes" id="UP000035034"/>
    </source>
</evidence>
<dbReference type="OrthoDB" id="7185741at2"/>
<reference evidence="1 2" key="1">
    <citation type="submission" date="2011-12" db="EMBL/GenBank/DDBJ databases">
        <title>Whole genome shotgun sequence of Gordonia effusa NBRC 100432.</title>
        <authorList>
            <person name="Yoshida I."/>
            <person name="Takarada H."/>
            <person name="Hosoyama A."/>
            <person name="Tsuchikane K."/>
            <person name="Katsumata H."/>
            <person name="Yamazaki S."/>
            <person name="Fujita N."/>
        </authorList>
    </citation>
    <scope>NUCLEOTIDE SEQUENCE [LARGE SCALE GENOMIC DNA]</scope>
    <source>
        <strain evidence="1 2">NBRC 100432</strain>
    </source>
</reference>
<evidence type="ECO:0008006" key="3">
    <source>
        <dbReference type="Google" id="ProtNLM"/>
    </source>
</evidence>
<organism evidence="1 2">
    <name type="scientific">Gordonia effusa NBRC 100432</name>
    <dbReference type="NCBI Taxonomy" id="1077974"/>
    <lineage>
        <taxon>Bacteria</taxon>
        <taxon>Bacillati</taxon>
        <taxon>Actinomycetota</taxon>
        <taxon>Actinomycetes</taxon>
        <taxon>Mycobacteriales</taxon>
        <taxon>Gordoniaceae</taxon>
        <taxon>Gordonia</taxon>
    </lineage>
</organism>
<evidence type="ECO:0000313" key="1">
    <source>
        <dbReference type="EMBL" id="GAB19727.1"/>
    </source>
</evidence>
<dbReference type="Gene3D" id="3.40.50.1820">
    <property type="entry name" value="alpha/beta hydrolase"/>
    <property type="match status" value="1"/>
</dbReference>
<dbReference type="RefSeq" id="WP_007319062.1">
    <property type="nucleotide sequence ID" value="NZ_BAEH01000094.1"/>
</dbReference>
<dbReference type="EMBL" id="BAEH01000094">
    <property type="protein sequence ID" value="GAB19727.1"/>
    <property type="molecule type" value="Genomic_DNA"/>
</dbReference>
<sequence length="269" mass="30295">MPAEKPIAVLVLESDIGEAPEYWQLLVDQLTEEGIFCLVHIRSGYMWRPTGDANVVELEVAARLAIETERLIYLAHSLGAPMAMLNGTFRQLGRVADAVILLDPVTPQMISELRSNEFELGRMRRALDISVLSVGLGMSRFADPIERAYLWYPNQVRQRCKAFRHNLRNALNARREFNFVVKHDLLIEPIRPPMSALLIHSEFAFPNSAGYADQQRRFAESLEIEGSAIVRLEAARLKATLTSMSALSNVVSSIVEFTNPSHGRQDLHE</sequence>
<gene>
    <name evidence="1" type="ORF">GOEFS_094_00260</name>
</gene>
<protein>
    <recommendedName>
        <fullName evidence="3">AB hydrolase-1 domain-containing protein</fullName>
    </recommendedName>
</protein>
<name>H0R3S6_9ACTN</name>
<accession>H0R3S6</accession>
<keyword evidence="2" id="KW-1185">Reference proteome</keyword>
<dbReference type="SUPFAM" id="SSF53474">
    <property type="entry name" value="alpha/beta-Hydrolases"/>
    <property type="match status" value="1"/>
</dbReference>
<dbReference type="Proteomes" id="UP000035034">
    <property type="component" value="Unassembled WGS sequence"/>
</dbReference>
<dbReference type="InterPro" id="IPR029058">
    <property type="entry name" value="AB_hydrolase_fold"/>
</dbReference>
<comment type="caution">
    <text evidence="1">The sequence shown here is derived from an EMBL/GenBank/DDBJ whole genome shotgun (WGS) entry which is preliminary data.</text>
</comment>
<dbReference type="STRING" id="1077974.GOEFS_094_00260"/>